<evidence type="ECO:0000313" key="3">
    <source>
        <dbReference type="Proteomes" id="UP000076715"/>
    </source>
</evidence>
<name>A0A163CHS6_9FLAO</name>
<reference evidence="2 3" key="1">
    <citation type="submission" date="2016-01" db="EMBL/GenBank/DDBJ databases">
        <title>The draft genome sequence of Aquimarina sp. RZW4-3-2.</title>
        <authorList>
            <person name="Wang Y."/>
        </authorList>
    </citation>
    <scope>NUCLEOTIDE SEQUENCE [LARGE SCALE GENOMIC DNA]</scope>
    <source>
        <strain evidence="2 3">RZW4-3-2</strain>
    </source>
</reference>
<sequence>MYPILKIRYLLFLFFLNACDSEVNNLNINDKNLALANGVMYYKNMPYSGTLSSKIDTLIVNRITYLNGKKHGKEQKFFFNGELAAVRFYTDGKKSGTHKGWWDNGQLEFVYHFDDNGNQIGMQQEWYSNGQLAKEFNFTNGKEDGTQKKWDFKGKIIANYLVINGERFGLIGSINCKPDNYVD</sequence>
<dbReference type="AlphaFoldDB" id="A0A163CHS6"/>
<keyword evidence="1" id="KW-0732">Signal</keyword>
<feature type="chain" id="PRO_5007842024" description="Toxin-antitoxin system YwqK family antitoxin" evidence="1">
    <location>
        <begin position="19"/>
        <end position="183"/>
    </location>
</feature>
<dbReference type="RefSeq" id="WP_066310137.1">
    <property type="nucleotide sequence ID" value="NZ_CANLSS010000001.1"/>
</dbReference>
<dbReference type="EMBL" id="LQRT01000002">
    <property type="protein sequence ID" value="KZS42426.1"/>
    <property type="molecule type" value="Genomic_DNA"/>
</dbReference>
<protein>
    <recommendedName>
        <fullName evidence="4">Toxin-antitoxin system YwqK family antitoxin</fullName>
    </recommendedName>
</protein>
<gene>
    <name evidence="2" type="ORF">AWE51_03005</name>
</gene>
<dbReference type="InterPro" id="IPR011652">
    <property type="entry name" value="MORN_2"/>
</dbReference>
<dbReference type="SUPFAM" id="SSF82185">
    <property type="entry name" value="Histone H3 K4-specific methyltransferase SET7/9 N-terminal domain"/>
    <property type="match status" value="1"/>
</dbReference>
<keyword evidence="3" id="KW-1185">Reference proteome</keyword>
<dbReference type="Proteomes" id="UP000076715">
    <property type="component" value="Unassembled WGS sequence"/>
</dbReference>
<comment type="caution">
    <text evidence="2">The sequence shown here is derived from an EMBL/GenBank/DDBJ whole genome shotgun (WGS) entry which is preliminary data.</text>
</comment>
<feature type="signal peptide" evidence="1">
    <location>
        <begin position="1"/>
        <end position="18"/>
    </location>
</feature>
<accession>A0A163CHS6</accession>
<evidence type="ECO:0000313" key="2">
    <source>
        <dbReference type="EMBL" id="KZS42426.1"/>
    </source>
</evidence>
<evidence type="ECO:0008006" key="4">
    <source>
        <dbReference type="Google" id="ProtNLM"/>
    </source>
</evidence>
<dbReference type="Gene3D" id="3.90.930.1">
    <property type="match status" value="1"/>
</dbReference>
<dbReference type="OrthoDB" id="6334863at2"/>
<proteinExistence type="predicted"/>
<dbReference type="STRING" id="1642818.AWE51_03005"/>
<dbReference type="Pfam" id="PF07661">
    <property type="entry name" value="MORN_2"/>
    <property type="match status" value="2"/>
</dbReference>
<evidence type="ECO:0000256" key="1">
    <source>
        <dbReference type="SAM" id="SignalP"/>
    </source>
</evidence>
<organism evidence="2 3">
    <name type="scientific">Aquimarina aggregata</name>
    <dbReference type="NCBI Taxonomy" id="1642818"/>
    <lineage>
        <taxon>Bacteria</taxon>
        <taxon>Pseudomonadati</taxon>
        <taxon>Bacteroidota</taxon>
        <taxon>Flavobacteriia</taxon>
        <taxon>Flavobacteriales</taxon>
        <taxon>Flavobacteriaceae</taxon>
        <taxon>Aquimarina</taxon>
    </lineage>
</organism>